<accession>A0ABR8JU06</accession>
<comment type="similarity">
    <text evidence="2">Belongs to the SusD family.</text>
</comment>
<dbReference type="SUPFAM" id="SSF48452">
    <property type="entry name" value="TPR-like"/>
    <property type="match status" value="1"/>
</dbReference>
<dbReference type="InterPro" id="IPR033985">
    <property type="entry name" value="SusD-like_N"/>
</dbReference>
<evidence type="ECO:0000256" key="5">
    <source>
        <dbReference type="ARBA" id="ARBA00023237"/>
    </source>
</evidence>
<protein>
    <submittedName>
        <fullName evidence="9">RagB/SusD family nutrient uptake outer membrane protein</fullName>
    </submittedName>
</protein>
<sequence>MKSFLKYSALTLATGAALALGSCEKALDKINLGATPGDLIYNDSTLANLSLNYIYDQNLPLWFGMGGIGFSAVNPTGLSDESYADNAYLQGTVQPNDVTDFGTTLDKGNNYGKIRTINMFIRDVRAGSLPAGTKNRLIAQAQFFRAWRYFDLVRLYGGVPLVMSPLNGVGSEARDLTYLPRNTTTETYAAIAADLDSAARALPGKWAASADWGHITKGAALAFKGRALLYAASPQFNPGDDQARWQAAYDASLAAKNTLSASGYALHASYDQMWFQEVNNPEAVMITGFNTSSGDQTKKNNTYDNGTRPAYTGTGSGSNQPTWDLVQAYPMLDGKRPGQSTRYVYSQQLFYKNRDPRFDKTIAYNGCVWPLNGNTSYRLWTYYKGTASAEPRNPSTTSFYTRKAINPTVDVSSAVYVGTDWMEIRYAEVLLNLAEAACGINDLTTAFDQLKAIRKRAGIEAGTDGNYGLTTGMSRAQMFDAILYERQIEFAFEGKRFWDLRRWRKLESTLNGKRRLGLTITLTATAPSDFATTRDALAAAPGGLDNIYTNYFTIATKQVDTKYNIAYKPEYYFFAIPQQAIDNNPKVQQNNGVWGGAFDPLR</sequence>
<evidence type="ECO:0000256" key="1">
    <source>
        <dbReference type="ARBA" id="ARBA00004442"/>
    </source>
</evidence>
<dbReference type="RefSeq" id="WP_190923348.1">
    <property type="nucleotide sequence ID" value="NZ_JACXAC010000002.1"/>
</dbReference>
<evidence type="ECO:0000259" key="8">
    <source>
        <dbReference type="Pfam" id="PF14322"/>
    </source>
</evidence>
<evidence type="ECO:0000313" key="10">
    <source>
        <dbReference type="Proteomes" id="UP000606003"/>
    </source>
</evidence>
<comment type="subcellular location">
    <subcellularLocation>
        <location evidence="1">Cell outer membrane</location>
    </subcellularLocation>
</comment>
<name>A0ABR8JU06_9BACT</name>
<evidence type="ECO:0000259" key="7">
    <source>
        <dbReference type="Pfam" id="PF07980"/>
    </source>
</evidence>
<reference evidence="9 10" key="1">
    <citation type="submission" date="2020-09" db="EMBL/GenBank/DDBJ databases">
        <authorList>
            <person name="Kim M.K."/>
        </authorList>
    </citation>
    <scope>NUCLEOTIDE SEQUENCE [LARGE SCALE GENOMIC DNA]</scope>
    <source>
        <strain evidence="9 10">BT189</strain>
    </source>
</reference>
<feature type="chain" id="PRO_5047406108" evidence="6">
    <location>
        <begin position="20"/>
        <end position="602"/>
    </location>
</feature>
<keyword evidence="5" id="KW-0998">Cell outer membrane</keyword>
<dbReference type="Pfam" id="PF14322">
    <property type="entry name" value="SusD-like_3"/>
    <property type="match status" value="1"/>
</dbReference>
<evidence type="ECO:0000256" key="4">
    <source>
        <dbReference type="ARBA" id="ARBA00023136"/>
    </source>
</evidence>
<gene>
    <name evidence="9" type="ORF">IC234_08135</name>
</gene>
<evidence type="ECO:0000313" key="9">
    <source>
        <dbReference type="EMBL" id="MBD2722095.1"/>
    </source>
</evidence>
<dbReference type="Pfam" id="PF07980">
    <property type="entry name" value="SusD_RagB"/>
    <property type="match status" value="1"/>
</dbReference>
<dbReference type="EMBL" id="JACXAC010000002">
    <property type="protein sequence ID" value="MBD2722095.1"/>
    <property type="molecule type" value="Genomic_DNA"/>
</dbReference>
<feature type="signal peptide" evidence="6">
    <location>
        <begin position="1"/>
        <end position="19"/>
    </location>
</feature>
<dbReference type="Proteomes" id="UP000606003">
    <property type="component" value="Unassembled WGS sequence"/>
</dbReference>
<dbReference type="Gene3D" id="1.25.40.390">
    <property type="match status" value="1"/>
</dbReference>
<dbReference type="InterPro" id="IPR011990">
    <property type="entry name" value="TPR-like_helical_dom_sf"/>
</dbReference>
<evidence type="ECO:0000256" key="6">
    <source>
        <dbReference type="SAM" id="SignalP"/>
    </source>
</evidence>
<comment type="caution">
    <text evidence="9">The sequence shown here is derived from an EMBL/GenBank/DDBJ whole genome shotgun (WGS) entry which is preliminary data.</text>
</comment>
<keyword evidence="4" id="KW-0472">Membrane</keyword>
<evidence type="ECO:0000256" key="3">
    <source>
        <dbReference type="ARBA" id="ARBA00022729"/>
    </source>
</evidence>
<feature type="domain" description="RagB/SusD" evidence="7">
    <location>
        <begin position="282"/>
        <end position="592"/>
    </location>
</feature>
<organism evidence="9 10">
    <name type="scientific">Hymenobacter armeniacus</name>
    <dbReference type="NCBI Taxonomy" id="2771358"/>
    <lineage>
        <taxon>Bacteria</taxon>
        <taxon>Pseudomonadati</taxon>
        <taxon>Bacteroidota</taxon>
        <taxon>Cytophagia</taxon>
        <taxon>Cytophagales</taxon>
        <taxon>Hymenobacteraceae</taxon>
        <taxon>Hymenobacter</taxon>
    </lineage>
</organism>
<dbReference type="InterPro" id="IPR012944">
    <property type="entry name" value="SusD_RagB_dom"/>
</dbReference>
<keyword evidence="10" id="KW-1185">Reference proteome</keyword>
<dbReference type="PROSITE" id="PS51257">
    <property type="entry name" value="PROKAR_LIPOPROTEIN"/>
    <property type="match status" value="1"/>
</dbReference>
<evidence type="ECO:0000256" key="2">
    <source>
        <dbReference type="ARBA" id="ARBA00006275"/>
    </source>
</evidence>
<keyword evidence="3 6" id="KW-0732">Signal</keyword>
<proteinExistence type="inferred from homology"/>
<feature type="domain" description="SusD-like N-terminal" evidence="8">
    <location>
        <begin position="109"/>
        <end position="226"/>
    </location>
</feature>